<dbReference type="PROSITE" id="PS00197">
    <property type="entry name" value="2FE2S_FER_1"/>
    <property type="match status" value="1"/>
</dbReference>
<comment type="subcellular location">
    <subcellularLocation>
        <location evidence="8">Plastid</location>
        <location evidence="8">Chloroplast</location>
    </subcellularLocation>
</comment>
<protein>
    <recommendedName>
        <fullName evidence="8">Ferredoxin</fullName>
    </recommendedName>
</protein>
<dbReference type="NCBIfam" id="TIGR02008">
    <property type="entry name" value="fdx_plant"/>
    <property type="match status" value="1"/>
</dbReference>
<keyword evidence="3 8" id="KW-0001">2Fe-2S</keyword>
<comment type="function">
    <text evidence="8">Ferredoxins are iron-sulfur proteins that transfer electrons in a wide variety of metabolic reactions.</text>
</comment>
<dbReference type="GO" id="GO:0046872">
    <property type="term" value="F:metal ion binding"/>
    <property type="evidence" value="ECO:0007669"/>
    <property type="project" value="UniProtKB-KW"/>
</dbReference>
<evidence type="ECO:0000313" key="11">
    <source>
        <dbReference type="Proteomes" id="UP000054558"/>
    </source>
</evidence>
<dbReference type="GO" id="GO:0009507">
    <property type="term" value="C:chloroplast"/>
    <property type="evidence" value="ECO:0007669"/>
    <property type="project" value="UniProtKB-SubCell"/>
</dbReference>
<dbReference type="STRING" id="105231.A0A1Y1IXD1"/>
<evidence type="ECO:0000256" key="4">
    <source>
        <dbReference type="ARBA" id="ARBA00022723"/>
    </source>
</evidence>
<evidence type="ECO:0000256" key="5">
    <source>
        <dbReference type="ARBA" id="ARBA00022982"/>
    </source>
</evidence>
<dbReference type="PANTHER" id="PTHR43112">
    <property type="entry name" value="FERREDOXIN"/>
    <property type="match status" value="1"/>
</dbReference>
<sequence length="205" mass="22276">MQVSGWARQPRSQALLPAGQGSRWLGRQDVLQPCPPFPCQQRNAGRRWSCRAADGPDKLCRDQVNVPTAVAPEESVAERVQVTLLGAKGSAQVIEVPLDCYILDSAIDNNIDLPWSCRGGICGTCVGKVVKGSVDQSDISDLEFVLDEEYIQAGMALLCMARPKEDCTIETQSDWGYLMGFQDWKGASGNIGETVAADWKSISDV</sequence>
<keyword evidence="8" id="KW-0934">Plastid</keyword>
<dbReference type="Proteomes" id="UP000054558">
    <property type="component" value="Unassembled WGS sequence"/>
</dbReference>
<comment type="similarity">
    <text evidence="1 8">Belongs to the 2Fe2S plant-type ferredoxin family.</text>
</comment>
<dbReference type="InterPro" id="IPR010241">
    <property type="entry name" value="Fd_pln"/>
</dbReference>
<evidence type="ECO:0000256" key="3">
    <source>
        <dbReference type="ARBA" id="ARBA00022714"/>
    </source>
</evidence>
<dbReference type="OrthoDB" id="1885901at2759"/>
<keyword evidence="11" id="KW-1185">Reference proteome</keyword>
<keyword evidence="5 8" id="KW-0249">Electron transport</keyword>
<evidence type="ECO:0000256" key="7">
    <source>
        <dbReference type="ARBA" id="ARBA00023014"/>
    </source>
</evidence>
<keyword evidence="8" id="KW-0150">Chloroplast</keyword>
<accession>A0A1Y1IXD1</accession>
<dbReference type="OMA" id="LMCMARP"/>
<dbReference type="GO" id="GO:0051537">
    <property type="term" value="F:2 iron, 2 sulfur cluster binding"/>
    <property type="evidence" value="ECO:0007669"/>
    <property type="project" value="UniProtKB-KW"/>
</dbReference>
<dbReference type="GO" id="GO:0009055">
    <property type="term" value="F:electron transfer activity"/>
    <property type="evidence" value="ECO:0007669"/>
    <property type="project" value="InterPro"/>
</dbReference>
<dbReference type="Pfam" id="PF00111">
    <property type="entry name" value="Fer2"/>
    <property type="match status" value="1"/>
</dbReference>
<reference evidence="10 11" key="1">
    <citation type="journal article" date="2014" name="Nat. Commun.">
        <title>Klebsormidium flaccidum genome reveals primary factors for plant terrestrial adaptation.</title>
        <authorList>
            <person name="Hori K."/>
            <person name="Maruyama F."/>
            <person name="Fujisawa T."/>
            <person name="Togashi T."/>
            <person name="Yamamoto N."/>
            <person name="Seo M."/>
            <person name="Sato S."/>
            <person name="Yamada T."/>
            <person name="Mori H."/>
            <person name="Tajima N."/>
            <person name="Moriyama T."/>
            <person name="Ikeuchi M."/>
            <person name="Watanabe M."/>
            <person name="Wada H."/>
            <person name="Kobayashi K."/>
            <person name="Saito M."/>
            <person name="Masuda T."/>
            <person name="Sasaki-Sekimoto Y."/>
            <person name="Mashiguchi K."/>
            <person name="Awai K."/>
            <person name="Shimojima M."/>
            <person name="Masuda S."/>
            <person name="Iwai M."/>
            <person name="Nobusawa T."/>
            <person name="Narise T."/>
            <person name="Kondo S."/>
            <person name="Saito H."/>
            <person name="Sato R."/>
            <person name="Murakawa M."/>
            <person name="Ihara Y."/>
            <person name="Oshima-Yamada Y."/>
            <person name="Ohtaka K."/>
            <person name="Satoh M."/>
            <person name="Sonobe K."/>
            <person name="Ishii M."/>
            <person name="Ohtani R."/>
            <person name="Kanamori-Sato M."/>
            <person name="Honoki R."/>
            <person name="Miyazaki D."/>
            <person name="Mochizuki H."/>
            <person name="Umetsu J."/>
            <person name="Higashi K."/>
            <person name="Shibata D."/>
            <person name="Kamiya Y."/>
            <person name="Sato N."/>
            <person name="Nakamura Y."/>
            <person name="Tabata S."/>
            <person name="Ida S."/>
            <person name="Kurokawa K."/>
            <person name="Ohta H."/>
        </authorList>
    </citation>
    <scope>NUCLEOTIDE SEQUENCE [LARGE SCALE GENOMIC DNA]</scope>
    <source>
        <strain evidence="10 11">NIES-2285</strain>
    </source>
</reference>
<dbReference type="InterPro" id="IPR012675">
    <property type="entry name" value="Beta-grasp_dom_sf"/>
</dbReference>
<evidence type="ECO:0000313" key="10">
    <source>
        <dbReference type="EMBL" id="GAQ93417.1"/>
    </source>
</evidence>
<name>A0A1Y1IXD1_KLENI</name>
<dbReference type="CDD" id="cd00207">
    <property type="entry name" value="fer2"/>
    <property type="match status" value="1"/>
</dbReference>
<proteinExistence type="inferred from homology"/>
<dbReference type="AlphaFoldDB" id="A0A1Y1IXD1"/>
<keyword evidence="2 8" id="KW-0813">Transport</keyword>
<evidence type="ECO:0000256" key="2">
    <source>
        <dbReference type="ARBA" id="ARBA00022448"/>
    </source>
</evidence>
<dbReference type="InterPro" id="IPR006058">
    <property type="entry name" value="2Fe2S_fd_BS"/>
</dbReference>
<dbReference type="InterPro" id="IPR001041">
    <property type="entry name" value="2Fe-2S_ferredoxin-type"/>
</dbReference>
<keyword evidence="7 8" id="KW-0411">Iron-sulfur</keyword>
<dbReference type="GO" id="GO:0022900">
    <property type="term" value="P:electron transport chain"/>
    <property type="evidence" value="ECO:0007669"/>
    <property type="project" value="InterPro"/>
</dbReference>
<evidence type="ECO:0000256" key="8">
    <source>
        <dbReference type="RuleBase" id="RU364001"/>
    </source>
</evidence>
<evidence type="ECO:0000256" key="1">
    <source>
        <dbReference type="ARBA" id="ARBA00007874"/>
    </source>
</evidence>
<evidence type="ECO:0000259" key="9">
    <source>
        <dbReference type="PROSITE" id="PS51085"/>
    </source>
</evidence>
<keyword evidence="4 8" id="KW-0479">Metal-binding</keyword>
<feature type="domain" description="2Fe-2S ferredoxin-type" evidence="9">
    <location>
        <begin position="80"/>
        <end position="175"/>
    </location>
</feature>
<keyword evidence="6 8" id="KW-0408">Iron</keyword>
<organism evidence="10 11">
    <name type="scientific">Klebsormidium nitens</name>
    <name type="common">Green alga</name>
    <name type="synonym">Ulothrix nitens</name>
    <dbReference type="NCBI Taxonomy" id="105231"/>
    <lineage>
        <taxon>Eukaryota</taxon>
        <taxon>Viridiplantae</taxon>
        <taxon>Streptophyta</taxon>
        <taxon>Klebsormidiophyceae</taxon>
        <taxon>Klebsormidiales</taxon>
        <taxon>Klebsormidiaceae</taxon>
        <taxon>Klebsormidium</taxon>
    </lineage>
</organism>
<evidence type="ECO:0000256" key="6">
    <source>
        <dbReference type="ARBA" id="ARBA00023004"/>
    </source>
</evidence>
<dbReference type="EMBL" id="DF238460">
    <property type="protein sequence ID" value="GAQ93417.1"/>
    <property type="molecule type" value="Genomic_DNA"/>
</dbReference>
<dbReference type="InterPro" id="IPR036010">
    <property type="entry name" value="2Fe-2S_ferredoxin-like_sf"/>
</dbReference>
<gene>
    <name evidence="10" type="ORF">KFL_015110010</name>
</gene>
<dbReference type="PANTHER" id="PTHR43112:SF21">
    <property type="entry name" value="FERREDOXIN"/>
    <property type="match status" value="1"/>
</dbReference>
<dbReference type="PROSITE" id="PS51085">
    <property type="entry name" value="2FE2S_FER_2"/>
    <property type="match status" value="1"/>
</dbReference>
<comment type="cofactor">
    <cofactor evidence="8">
        <name>[2Fe-2S] cluster</name>
        <dbReference type="ChEBI" id="CHEBI:190135"/>
    </cofactor>
    <text evidence="8">Binds 1 [2Fe-2S] cluster.</text>
</comment>
<dbReference type="Gene3D" id="3.10.20.30">
    <property type="match status" value="1"/>
</dbReference>
<dbReference type="SUPFAM" id="SSF54292">
    <property type="entry name" value="2Fe-2S ferredoxin-like"/>
    <property type="match status" value="1"/>
</dbReference>